<dbReference type="Proteomes" id="UP001472677">
    <property type="component" value="Unassembled WGS sequence"/>
</dbReference>
<evidence type="ECO:0000256" key="1">
    <source>
        <dbReference type="SAM" id="Coils"/>
    </source>
</evidence>
<evidence type="ECO:0000313" key="2">
    <source>
        <dbReference type="EMBL" id="KAK8552435.1"/>
    </source>
</evidence>
<evidence type="ECO:0000313" key="3">
    <source>
        <dbReference type="Proteomes" id="UP001472677"/>
    </source>
</evidence>
<name>A0ABR2E5G4_9ROSI</name>
<proteinExistence type="predicted"/>
<feature type="coiled-coil region" evidence="1">
    <location>
        <begin position="36"/>
        <end position="63"/>
    </location>
</feature>
<dbReference type="EMBL" id="JBBPBM010000020">
    <property type="protein sequence ID" value="KAK8552435.1"/>
    <property type="molecule type" value="Genomic_DNA"/>
</dbReference>
<accession>A0ABR2E5G4</accession>
<comment type="caution">
    <text evidence="2">The sequence shown here is derived from an EMBL/GenBank/DDBJ whole genome shotgun (WGS) entry which is preliminary data.</text>
</comment>
<reference evidence="2 3" key="1">
    <citation type="journal article" date="2024" name="G3 (Bethesda)">
        <title>Genome assembly of Hibiscus sabdariffa L. provides insights into metabolisms of medicinal natural products.</title>
        <authorList>
            <person name="Kim T."/>
        </authorList>
    </citation>
    <scope>NUCLEOTIDE SEQUENCE [LARGE SCALE GENOMIC DNA]</scope>
    <source>
        <strain evidence="2">TK-2024</strain>
        <tissue evidence="2">Old leaves</tissue>
    </source>
</reference>
<keyword evidence="3" id="KW-1185">Reference proteome</keyword>
<gene>
    <name evidence="2" type="ORF">V6N12_041030</name>
</gene>
<organism evidence="2 3">
    <name type="scientific">Hibiscus sabdariffa</name>
    <name type="common">roselle</name>
    <dbReference type="NCBI Taxonomy" id="183260"/>
    <lineage>
        <taxon>Eukaryota</taxon>
        <taxon>Viridiplantae</taxon>
        <taxon>Streptophyta</taxon>
        <taxon>Embryophyta</taxon>
        <taxon>Tracheophyta</taxon>
        <taxon>Spermatophyta</taxon>
        <taxon>Magnoliopsida</taxon>
        <taxon>eudicotyledons</taxon>
        <taxon>Gunneridae</taxon>
        <taxon>Pentapetalae</taxon>
        <taxon>rosids</taxon>
        <taxon>malvids</taxon>
        <taxon>Malvales</taxon>
        <taxon>Malvaceae</taxon>
        <taxon>Malvoideae</taxon>
        <taxon>Hibiscus</taxon>
    </lineage>
</organism>
<protein>
    <submittedName>
        <fullName evidence="2">Uncharacterized protein</fullName>
    </submittedName>
</protein>
<keyword evidence="1" id="KW-0175">Coiled coil</keyword>
<sequence length="150" mass="16094">MVAGSDPFVDHEGPVHELNLFPHLNVQEISKEGTEKEDSYRQVQRLQKELDAANADLIRYACNDIPTALPQAPGTSSFQPLTPRNRLPEFNRRNNGDGGGFYQVSGGALPYSFPWNDASSGDINDGGGEGEVALAMGACGAALPFVIVYA</sequence>